<dbReference type="EMBL" id="JXLN01005767">
    <property type="protein sequence ID" value="KPM03678.1"/>
    <property type="molecule type" value="Genomic_DNA"/>
</dbReference>
<evidence type="ECO:0000313" key="2">
    <source>
        <dbReference type="EMBL" id="KPM03678.1"/>
    </source>
</evidence>
<feature type="region of interest" description="Disordered" evidence="1">
    <location>
        <begin position="112"/>
        <end position="176"/>
    </location>
</feature>
<feature type="compositionally biased region" description="Acidic residues" evidence="1">
    <location>
        <begin position="53"/>
        <end position="64"/>
    </location>
</feature>
<comment type="caution">
    <text evidence="2">The sequence shown here is derived from an EMBL/GenBank/DDBJ whole genome shotgun (WGS) entry which is preliminary data.</text>
</comment>
<proteinExistence type="predicted"/>
<name>A0A131ZXU8_SARSC</name>
<gene>
    <name evidence="2" type="ORF">QR98_0021120</name>
</gene>
<dbReference type="OrthoDB" id="9880441at2759"/>
<dbReference type="Proteomes" id="UP000616769">
    <property type="component" value="Unassembled WGS sequence"/>
</dbReference>
<sequence>MVTKIIDLNIFQQIDSQIDDDVSDNDGFIFNAKSNDDDNEDVIERNNTPILENDLDDDEDEDGENEKEILLDEINYSNNYLIPNFYRNHRFDIKKPGPIYLDELLLEENDGQKQSPSLDLDRNIGVENRPVQHFKDSDDSKRNKKFNSFHSDQVSQTEKKDFSQQSARPVAEGPVKLDTRSQSNMLIIRTAEKNEKTNLEAIDSTHSYVIIDRMYVL</sequence>
<organism evidence="2 3">
    <name type="scientific">Sarcoptes scabiei</name>
    <name type="common">Itch mite</name>
    <name type="synonym">Acarus scabiei</name>
    <dbReference type="NCBI Taxonomy" id="52283"/>
    <lineage>
        <taxon>Eukaryota</taxon>
        <taxon>Metazoa</taxon>
        <taxon>Ecdysozoa</taxon>
        <taxon>Arthropoda</taxon>
        <taxon>Chelicerata</taxon>
        <taxon>Arachnida</taxon>
        <taxon>Acari</taxon>
        <taxon>Acariformes</taxon>
        <taxon>Sarcoptiformes</taxon>
        <taxon>Astigmata</taxon>
        <taxon>Psoroptidia</taxon>
        <taxon>Sarcoptoidea</taxon>
        <taxon>Sarcoptidae</taxon>
        <taxon>Sarcoptinae</taxon>
        <taxon>Sarcoptes</taxon>
    </lineage>
</organism>
<protein>
    <submittedName>
        <fullName evidence="2">Uncharacterized protein</fullName>
    </submittedName>
</protein>
<feature type="region of interest" description="Disordered" evidence="1">
    <location>
        <begin position="45"/>
        <end position="64"/>
    </location>
</feature>
<reference evidence="2 3" key="1">
    <citation type="journal article" date="2015" name="Parasit. Vectors">
        <title>Draft genome of the scabies mite.</title>
        <authorList>
            <person name="Rider S.D.Jr."/>
            <person name="Morgan M.S."/>
            <person name="Arlian L.G."/>
        </authorList>
    </citation>
    <scope>NUCLEOTIDE SEQUENCE [LARGE SCALE GENOMIC DNA]</scope>
    <source>
        <strain evidence="2">Arlian Lab</strain>
    </source>
</reference>
<dbReference type="AlphaFoldDB" id="A0A131ZXU8"/>
<accession>A0A131ZXU8</accession>
<dbReference type="VEuPathDB" id="VectorBase:SSCA002496"/>
<evidence type="ECO:0000256" key="1">
    <source>
        <dbReference type="SAM" id="MobiDB-lite"/>
    </source>
</evidence>
<evidence type="ECO:0000313" key="3">
    <source>
        <dbReference type="Proteomes" id="UP000616769"/>
    </source>
</evidence>